<dbReference type="InterPro" id="IPR019557">
    <property type="entry name" value="AminoTfrase-like_pln_mobile"/>
</dbReference>
<feature type="signal peptide" evidence="3">
    <location>
        <begin position="1"/>
        <end position="20"/>
    </location>
</feature>
<keyword evidence="2" id="KW-0812">Transmembrane</keyword>
<feature type="compositionally biased region" description="Basic residues" evidence="1">
    <location>
        <begin position="411"/>
        <end position="426"/>
    </location>
</feature>
<evidence type="ECO:0000259" key="4">
    <source>
        <dbReference type="Pfam" id="PF10536"/>
    </source>
</evidence>
<sequence length="533" mass="60822">MSTLLFIGSYTVMTICLSNAEQVGYVRDAYETRWILGIPNNLGDVRIVMNGDIIAGVALHDSMDDQTAELVHPGPYVYDILSPMKPHRARSIFDGLIDDSILQVKRCDGTFWDHFLGLFGITICGPVLLVQLWAWERMPTLRPIRLEPAHEHRGAYGSRWDVGFDLRNTPRHVLSVFRDQLHTLRPDEFIWQPFSDELLDMLPHYCTAGRDIWRSITYLICWEIVECYLPHRVMRQFDLHQPIPDQRLMGNQAALHLTDRRGRANTDWELTHRQYIDIWAARTDTVEVGLTCIDTTHASGDYMQWYRARTVMYISNPTQRPTFAEGYLGDGARADYLMDSMARLYYMSLDNMTEDDTSDTSAWAQISHFASQSLHAVGESTRLDLRPPPVPVSVRHPHQAHDPHRVERAPRRGGQHGGGRRRRRVPSPRPHVDAESPHVNIPFEGDTSHVLSPMHTPVGPSSFGQSSIVPDPEHTGPTVSDEEHEHEQSIPSQAETAHHTQQQYTPLFYVRRSKRVPKPRDCGTGGKFGHHAH</sequence>
<evidence type="ECO:0000256" key="1">
    <source>
        <dbReference type="SAM" id="MobiDB-lite"/>
    </source>
</evidence>
<keyword evidence="3" id="KW-0732">Signal</keyword>
<dbReference type="InterPro" id="IPR044824">
    <property type="entry name" value="MAIN-like"/>
</dbReference>
<proteinExistence type="predicted"/>
<dbReference type="Proteomes" id="UP001630127">
    <property type="component" value="Unassembled WGS sequence"/>
</dbReference>
<feature type="compositionally biased region" description="Basic and acidic residues" evidence="1">
    <location>
        <begin position="399"/>
        <end position="410"/>
    </location>
</feature>
<keyword evidence="6" id="KW-1185">Reference proteome</keyword>
<dbReference type="AlphaFoldDB" id="A0ABD2Y4Z4"/>
<organism evidence="5 6">
    <name type="scientific">Cinchona calisaya</name>
    <dbReference type="NCBI Taxonomy" id="153742"/>
    <lineage>
        <taxon>Eukaryota</taxon>
        <taxon>Viridiplantae</taxon>
        <taxon>Streptophyta</taxon>
        <taxon>Embryophyta</taxon>
        <taxon>Tracheophyta</taxon>
        <taxon>Spermatophyta</taxon>
        <taxon>Magnoliopsida</taxon>
        <taxon>eudicotyledons</taxon>
        <taxon>Gunneridae</taxon>
        <taxon>Pentapetalae</taxon>
        <taxon>asterids</taxon>
        <taxon>lamiids</taxon>
        <taxon>Gentianales</taxon>
        <taxon>Rubiaceae</taxon>
        <taxon>Cinchonoideae</taxon>
        <taxon>Cinchoneae</taxon>
        <taxon>Cinchona</taxon>
    </lineage>
</organism>
<dbReference type="PANTHER" id="PTHR46033:SF8">
    <property type="entry name" value="PROTEIN MAINTENANCE OF MERISTEMS-LIKE"/>
    <property type="match status" value="1"/>
</dbReference>
<keyword evidence="2" id="KW-0472">Membrane</keyword>
<reference evidence="5 6" key="1">
    <citation type="submission" date="2024-11" db="EMBL/GenBank/DDBJ databases">
        <title>A near-complete genome assembly of Cinchona calisaya.</title>
        <authorList>
            <person name="Lian D.C."/>
            <person name="Zhao X.W."/>
            <person name="Wei L."/>
        </authorList>
    </citation>
    <scope>NUCLEOTIDE SEQUENCE [LARGE SCALE GENOMIC DNA]</scope>
    <source>
        <tissue evidence="5">Nenye</tissue>
    </source>
</reference>
<feature type="domain" description="Aminotransferase-like plant mobile" evidence="4">
    <location>
        <begin position="121"/>
        <end position="307"/>
    </location>
</feature>
<evidence type="ECO:0000256" key="2">
    <source>
        <dbReference type="SAM" id="Phobius"/>
    </source>
</evidence>
<dbReference type="Pfam" id="PF10536">
    <property type="entry name" value="PMD"/>
    <property type="match status" value="1"/>
</dbReference>
<feature type="transmembrane region" description="Helical" evidence="2">
    <location>
        <begin position="115"/>
        <end position="135"/>
    </location>
</feature>
<feature type="compositionally biased region" description="Polar residues" evidence="1">
    <location>
        <begin position="489"/>
        <end position="505"/>
    </location>
</feature>
<name>A0ABD2Y4Z4_9GENT</name>
<dbReference type="PANTHER" id="PTHR46033">
    <property type="entry name" value="PROTEIN MAIN-LIKE 2"/>
    <property type="match status" value="1"/>
</dbReference>
<feature type="region of interest" description="Disordered" evidence="1">
    <location>
        <begin position="382"/>
        <end position="533"/>
    </location>
</feature>
<dbReference type="EMBL" id="JBJUIK010000016">
    <property type="protein sequence ID" value="KAL3500890.1"/>
    <property type="molecule type" value="Genomic_DNA"/>
</dbReference>
<accession>A0ABD2Y4Z4</accession>
<evidence type="ECO:0000313" key="5">
    <source>
        <dbReference type="EMBL" id="KAL3500890.1"/>
    </source>
</evidence>
<comment type="caution">
    <text evidence="5">The sequence shown here is derived from an EMBL/GenBank/DDBJ whole genome shotgun (WGS) entry which is preliminary data.</text>
</comment>
<feature type="chain" id="PRO_5044858478" description="Aminotransferase-like plant mobile domain-containing protein" evidence="3">
    <location>
        <begin position="21"/>
        <end position="533"/>
    </location>
</feature>
<gene>
    <name evidence="5" type="ORF">ACH5RR_039983</name>
</gene>
<evidence type="ECO:0000256" key="3">
    <source>
        <dbReference type="SAM" id="SignalP"/>
    </source>
</evidence>
<keyword evidence="2" id="KW-1133">Transmembrane helix</keyword>
<protein>
    <recommendedName>
        <fullName evidence="4">Aminotransferase-like plant mobile domain-containing protein</fullName>
    </recommendedName>
</protein>
<evidence type="ECO:0000313" key="6">
    <source>
        <dbReference type="Proteomes" id="UP001630127"/>
    </source>
</evidence>